<evidence type="ECO:0000256" key="1">
    <source>
        <dbReference type="SAM" id="MobiDB-lite"/>
    </source>
</evidence>
<dbReference type="OrthoDB" id="1720230at2759"/>
<feature type="region of interest" description="Disordered" evidence="1">
    <location>
        <begin position="1"/>
        <end position="48"/>
    </location>
</feature>
<reference evidence="2" key="2">
    <citation type="submission" date="2021-02" db="EMBL/GenBank/DDBJ databases">
        <authorList>
            <person name="Kimball J.A."/>
            <person name="Haas M.W."/>
            <person name="Macchietto M."/>
            <person name="Kono T."/>
            <person name="Duquette J."/>
            <person name="Shao M."/>
        </authorList>
    </citation>
    <scope>NUCLEOTIDE SEQUENCE</scope>
    <source>
        <tissue evidence="2">Fresh leaf tissue</tissue>
    </source>
</reference>
<dbReference type="EMBL" id="JAAALK010000287">
    <property type="protein sequence ID" value="KAG8058117.1"/>
    <property type="molecule type" value="Genomic_DNA"/>
</dbReference>
<organism evidence="2 3">
    <name type="scientific">Zizania palustris</name>
    <name type="common">Northern wild rice</name>
    <dbReference type="NCBI Taxonomy" id="103762"/>
    <lineage>
        <taxon>Eukaryota</taxon>
        <taxon>Viridiplantae</taxon>
        <taxon>Streptophyta</taxon>
        <taxon>Embryophyta</taxon>
        <taxon>Tracheophyta</taxon>
        <taxon>Spermatophyta</taxon>
        <taxon>Magnoliopsida</taxon>
        <taxon>Liliopsida</taxon>
        <taxon>Poales</taxon>
        <taxon>Poaceae</taxon>
        <taxon>BOP clade</taxon>
        <taxon>Oryzoideae</taxon>
        <taxon>Oryzeae</taxon>
        <taxon>Zizaniinae</taxon>
        <taxon>Zizania</taxon>
    </lineage>
</organism>
<name>A0A8J5SH63_ZIZPA</name>
<feature type="compositionally biased region" description="Low complexity" evidence="1">
    <location>
        <begin position="112"/>
        <end position="122"/>
    </location>
</feature>
<feature type="compositionally biased region" description="Low complexity" evidence="1">
    <location>
        <begin position="12"/>
        <end position="25"/>
    </location>
</feature>
<dbReference type="AlphaFoldDB" id="A0A8J5SH63"/>
<evidence type="ECO:0000313" key="3">
    <source>
        <dbReference type="Proteomes" id="UP000729402"/>
    </source>
</evidence>
<accession>A0A8J5SH63</accession>
<dbReference type="EMBL" id="JAAALK010000287">
    <property type="protein sequence ID" value="KAG8058116.1"/>
    <property type="molecule type" value="Genomic_DNA"/>
</dbReference>
<reference evidence="2" key="1">
    <citation type="journal article" date="2021" name="bioRxiv">
        <title>Whole Genome Assembly and Annotation of Northern Wild Rice, Zizania palustris L., Supports a Whole Genome Duplication in the Zizania Genus.</title>
        <authorList>
            <person name="Haas M."/>
            <person name="Kono T."/>
            <person name="Macchietto M."/>
            <person name="Millas R."/>
            <person name="McGilp L."/>
            <person name="Shao M."/>
            <person name="Duquette J."/>
            <person name="Hirsch C.N."/>
            <person name="Kimball J."/>
        </authorList>
    </citation>
    <scope>NUCLEOTIDE SEQUENCE</scope>
    <source>
        <tissue evidence="2">Fresh leaf tissue</tissue>
    </source>
</reference>
<gene>
    <name evidence="2" type="ORF">GUJ93_ZPchr0002g25309</name>
</gene>
<proteinExistence type="predicted"/>
<evidence type="ECO:0000313" key="2">
    <source>
        <dbReference type="EMBL" id="KAG8058116.1"/>
    </source>
</evidence>
<sequence length="185" mass="20506">MEAERPRRLRLSKPAPSSSSAEAAPDLPPPPPRRPTIQPTPHRSPAKLLSRFPINQASLATQMKRAAPEVTPAEQLIMQEKEMVENLSDRKTLMPHARARASQGGTRTPTISRRAGSRRSASAACPAPRPTYCFVTQFYSYLLIHVWSWACIRRREELKHSTVTAHRMGPAPASACISCSTQRSC</sequence>
<keyword evidence="3" id="KW-1185">Reference proteome</keyword>
<feature type="region of interest" description="Disordered" evidence="1">
    <location>
        <begin position="97"/>
        <end position="122"/>
    </location>
</feature>
<dbReference type="Proteomes" id="UP000729402">
    <property type="component" value="Unassembled WGS sequence"/>
</dbReference>
<protein>
    <submittedName>
        <fullName evidence="2">Uncharacterized protein</fullName>
    </submittedName>
</protein>
<comment type="caution">
    <text evidence="2">The sequence shown here is derived from an EMBL/GenBank/DDBJ whole genome shotgun (WGS) entry which is preliminary data.</text>
</comment>